<reference evidence="2 3" key="1">
    <citation type="submission" date="2019-03" db="EMBL/GenBank/DDBJ databases">
        <title>Genomic Encyclopedia of Type Strains, Phase IV (KMG-IV): sequencing the most valuable type-strain genomes for metagenomic binning, comparative biology and taxonomic classification.</title>
        <authorList>
            <person name="Goeker M."/>
        </authorList>
    </citation>
    <scope>NUCLEOTIDE SEQUENCE [LARGE SCALE GENOMIC DNA]</scope>
    <source>
        <strain evidence="2 3">DSM 24179</strain>
    </source>
</reference>
<keyword evidence="3" id="KW-1185">Reference proteome</keyword>
<proteinExistence type="predicted"/>
<dbReference type="AlphaFoldDB" id="A0A4V2RVS1"/>
<keyword evidence="1" id="KW-0812">Transmembrane</keyword>
<accession>A0A4V2RVS1</accession>
<organism evidence="2 3">
    <name type="scientific">Natronoflexus pectinivorans</name>
    <dbReference type="NCBI Taxonomy" id="682526"/>
    <lineage>
        <taxon>Bacteria</taxon>
        <taxon>Pseudomonadati</taxon>
        <taxon>Bacteroidota</taxon>
        <taxon>Bacteroidia</taxon>
        <taxon>Marinilabiliales</taxon>
        <taxon>Marinilabiliaceae</taxon>
        <taxon>Natronoflexus</taxon>
    </lineage>
</organism>
<dbReference type="EMBL" id="SLWK01000016">
    <property type="protein sequence ID" value="TCO05404.1"/>
    <property type="molecule type" value="Genomic_DNA"/>
</dbReference>
<sequence>MQSFKSLISKIGLSLKKRLNIIYFKYIIILLFSSFNFTISCFPIVGVVMLISFAKSTSFSLMNKR</sequence>
<comment type="caution">
    <text evidence="2">The sequence shown here is derived from an EMBL/GenBank/DDBJ whole genome shotgun (WGS) entry which is preliminary data.</text>
</comment>
<evidence type="ECO:0000313" key="3">
    <source>
        <dbReference type="Proteomes" id="UP000295221"/>
    </source>
</evidence>
<gene>
    <name evidence="2" type="ORF">EV194_11636</name>
</gene>
<name>A0A4V2RVS1_9BACT</name>
<protein>
    <submittedName>
        <fullName evidence="2">Uncharacterized protein</fullName>
    </submittedName>
</protein>
<evidence type="ECO:0000313" key="2">
    <source>
        <dbReference type="EMBL" id="TCO05404.1"/>
    </source>
</evidence>
<dbReference type="Proteomes" id="UP000295221">
    <property type="component" value="Unassembled WGS sequence"/>
</dbReference>
<feature type="transmembrane region" description="Helical" evidence="1">
    <location>
        <begin position="21"/>
        <end position="54"/>
    </location>
</feature>
<keyword evidence="1" id="KW-0472">Membrane</keyword>
<keyword evidence="1" id="KW-1133">Transmembrane helix</keyword>
<evidence type="ECO:0000256" key="1">
    <source>
        <dbReference type="SAM" id="Phobius"/>
    </source>
</evidence>